<evidence type="ECO:0000256" key="1">
    <source>
        <dbReference type="ARBA" id="ARBA00022723"/>
    </source>
</evidence>
<gene>
    <name evidence="5" type="ORF">BASA50_005720</name>
</gene>
<proteinExistence type="predicted"/>
<evidence type="ECO:0000313" key="6">
    <source>
        <dbReference type="Proteomes" id="UP001648503"/>
    </source>
</evidence>
<protein>
    <recommendedName>
        <fullName evidence="4">Zn(2)-C6 fungal-type domain-containing protein</fullName>
    </recommendedName>
</protein>
<dbReference type="Proteomes" id="UP001648503">
    <property type="component" value="Unassembled WGS sequence"/>
</dbReference>
<comment type="caution">
    <text evidence="5">The sequence shown here is derived from an EMBL/GenBank/DDBJ whole genome shotgun (WGS) entry which is preliminary data.</text>
</comment>
<dbReference type="PANTHER" id="PTHR47659">
    <property type="entry name" value="ZN(II)2CYS6 TRANSCRIPTION FACTOR (EUROFUNG)-RELATED"/>
    <property type="match status" value="1"/>
</dbReference>
<evidence type="ECO:0000256" key="3">
    <source>
        <dbReference type="SAM" id="MobiDB-lite"/>
    </source>
</evidence>
<keyword evidence="6" id="KW-1185">Reference proteome</keyword>
<evidence type="ECO:0000259" key="4">
    <source>
        <dbReference type="PROSITE" id="PS50048"/>
    </source>
</evidence>
<feature type="compositionally biased region" description="Low complexity" evidence="3">
    <location>
        <begin position="178"/>
        <end position="207"/>
    </location>
</feature>
<dbReference type="InterPro" id="IPR050335">
    <property type="entry name" value="ERT1_acuK_gluconeogen_tf"/>
</dbReference>
<evidence type="ECO:0000256" key="2">
    <source>
        <dbReference type="ARBA" id="ARBA00023242"/>
    </source>
</evidence>
<dbReference type="PANTHER" id="PTHR47659:SF7">
    <property type="entry name" value="FUNGAL TRANSCRIPTIONAL REGULATORY PROTEIN, N-TERMINAL DOMAIN-CONTAINING PROTEIN"/>
    <property type="match status" value="1"/>
</dbReference>
<feature type="domain" description="Zn(2)-C6 fungal-type" evidence="4">
    <location>
        <begin position="115"/>
        <end position="144"/>
    </location>
</feature>
<dbReference type="CDD" id="cd00067">
    <property type="entry name" value="GAL4"/>
    <property type="match status" value="1"/>
</dbReference>
<name>A0ABQ8FBV3_9FUNG</name>
<dbReference type="PROSITE" id="PS50048">
    <property type="entry name" value="ZN2_CY6_FUNGAL_2"/>
    <property type="match status" value="1"/>
</dbReference>
<organism evidence="5 6">
    <name type="scientific">Batrachochytrium salamandrivorans</name>
    <dbReference type="NCBI Taxonomy" id="1357716"/>
    <lineage>
        <taxon>Eukaryota</taxon>
        <taxon>Fungi</taxon>
        <taxon>Fungi incertae sedis</taxon>
        <taxon>Chytridiomycota</taxon>
        <taxon>Chytridiomycota incertae sedis</taxon>
        <taxon>Chytridiomycetes</taxon>
        <taxon>Rhizophydiales</taxon>
        <taxon>Rhizophydiales incertae sedis</taxon>
        <taxon>Batrachochytrium</taxon>
    </lineage>
</organism>
<keyword evidence="2" id="KW-0539">Nucleus</keyword>
<feature type="region of interest" description="Disordered" evidence="3">
    <location>
        <begin position="146"/>
        <end position="207"/>
    </location>
</feature>
<keyword evidence="1" id="KW-0479">Metal-binding</keyword>
<dbReference type="InterPro" id="IPR001138">
    <property type="entry name" value="Zn2Cys6_DnaBD"/>
</dbReference>
<sequence length="629" mass="67764">MSDVWDAAAASAAAAAAAASTSPTASLTNTTTETLDSSYTTTTTTGGDCIHHHHHRALTHNSPPMSAALTTTTNIPSTGSSPALLSASASAPALAPTPLLMPSFKLSKRNQVKKACVNCQKACKKCDDCRPCGRCHRLGIQASCADSARKERTKSAAGRPKRGPWAYISPATDDRSSSSEFIQSRSSVAPLETGTTSTPTPTAAAASQSDTIMGTDCIYPPTLASQTDRLATPRLVPPPSSVVSQAMELDLSQDLYAHNNIVGFNTSTNMDDKYSDPVRPAHVPVPLLQDSNGGHMDHSRHKLPALTLYEYNPPLTVHHPKGVSEMQRLHHAHPASHILSKQPFPLLPLPLLKKSFMEPPNCHTDTSQHVHIPTHFIQPSVQRPIPTSFDQAFPHRPIPSHDFGRFRTTSVVSTFSSTPDTDDNDVGDRVEEEAVWIGSNRDDSSALCRSGNESVVDRSPLCEIELEASSFSLTKLDILSRLCDVVLADPRSVESPLLVPLLPHSGRTPISTQQHSALPPCHGSYSNSTAHDFEHSWVPNVHSVKPSYAELRPLYTEVVQHDTTKSLEKLHPCSTTPPATPISAGTTGASLPYILNVVTAESSDVSYPRPVLTWDTENHHQYLNAATTV</sequence>
<evidence type="ECO:0000313" key="5">
    <source>
        <dbReference type="EMBL" id="KAH6595510.1"/>
    </source>
</evidence>
<accession>A0ABQ8FBV3</accession>
<dbReference type="EMBL" id="JAFCIX010000298">
    <property type="protein sequence ID" value="KAH6595510.1"/>
    <property type="molecule type" value="Genomic_DNA"/>
</dbReference>
<reference evidence="5 6" key="1">
    <citation type="submission" date="2021-02" db="EMBL/GenBank/DDBJ databases">
        <title>Variation within the Batrachochytrium salamandrivorans European outbreak.</title>
        <authorList>
            <person name="Kelly M."/>
            <person name="Pasmans F."/>
            <person name="Shea T.P."/>
            <person name="Munoz J.F."/>
            <person name="Carranza S."/>
            <person name="Cuomo C.A."/>
            <person name="Martel A."/>
        </authorList>
    </citation>
    <scope>NUCLEOTIDE SEQUENCE [LARGE SCALE GENOMIC DNA]</scope>
    <source>
        <strain evidence="5 6">AMFP18/2</strain>
    </source>
</reference>